<dbReference type="OrthoDB" id="4948075at2759"/>
<evidence type="ECO:0000313" key="3">
    <source>
        <dbReference type="Proteomes" id="UP000226431"/>
    </source>
</evidence>
<protein>
    <submittedName>
        <fullName evidence="2">Uncharacterized protein</fullName>
    </submittedName>
</protein>
<gene>
    <name evidence="2" type="ORF">CDD80_2521</name>
</gene>
<keyword evidence="1" id="KW-0732">Signal</keyword>
<dbReference type="EMBL" id="NJES01000227">
    <property type="protein sequence ID" value="PHH75242.1"/>
    <property type="molecule type" value="Genomic_DNA"/>
</dbReference>
<evidence type="ECO:0000256" key="1">
    <source>
        <dbReference type="SAM" id="SignalP"/>
    </source>
</evidence>
<evidence type="ECO:0000313" key="2">
    <source>
        <dbReference type="EMBL" id="PHH75242.1"/>
    </source>
</evidence>
<dbReference type="Proteomes" id="UP000226431">
    <property type="component" value="Unassembled WGS sequence"/>
</dbReference>
<name>A0A2C5Z699_9HYPO</name>
<dbReference type="AlphaFoldDB" id="A0A2C5Z699"/>
<accession>A0A2C5Z699</accession>
<comment type="caution">
    <text evidence="2">The sequence shown here is derived from an EMBL/GenBank/DDBJ whole genome shotgun (WGS) entry which is preliminary data.</text>
</comment>
<feature type="signal peptide" evidence="1">
    <location>
        <begin position="1"/>
        <end position="20"/>
    </location>
</feature>
<proteinExistence type="predicted"/>
<feature type="chain" id="PRO_5013129787" evidence="1">
    <location>
        <begin position="21"/>
        <end position="163"/>
    </location>
</feature>
<organism evidence="2 3">
    <name type="scientific">Ophiocordyceps camponoti-rufipedis</name>
    <dbReference type="NCBI Taxonomy" id="2004952"/>
    <lineage>
        <taxon>Eukaryota</taxon>
        <taxon>Fungi</taxon>
        <taxon>Dikarya</taxon>
        <taxon>Ascomycota</taxon>
        <taxon>Pezizomycotina</taxon>
        <taxon>Sordariomycetes</taxon>
        <taxon>Hypocreomycetidae</taxon>
        <taxon>Hypocreales</taxon>
        <taxon>Ophiocordycipitaceae</taxon>
        <taxon>Ophiocordyceps</taxon>
    </lineage>
</organism>
<keyword evidence="3" id="KW-1185">Reference proteome</keyword>
<sequence length="163" mass="17458">MQLLRTAAALLLLGATGSEARKCTKGLRYCGSTLPYLDPAYKEKMVEAFKCRFPRKTPGPYSYSVKHAPVPDSLDNYLFNCEEDGNINVRSACPGDCKDAGQGQSDDCVDIGVPYLFAEGKAPVRCILLSNMSSPGPNSGAAPDPHFPVSDAPLFGAETTSIY</sequence>
<reference evidence="2 3" key="1">
    <citation type="submission" date="2017-06" db="EMBL/GenBank/DDBJ databases">
        <title>Ant-infecting Ophiocordyceps genomes reveal a high diversity of potential behavioral manipulation genes and a possible major role for enterotoxins.</title>
        <authorList>
            <person name="De Bekker C."/>
            <person name="Evans H.C."/>
            <person name="Brachmann A."/>
            <person name="Hughes D.P."/>
        </authorList>
    </citation>
    <scope>NUCLEOTIDE SEQUENCE [LARGE SCALE GENOMIC DNA]</scope>
    <source>
        <strain evidence="2 3">Map16</strain>
    </source>
</reference>